<dbReference type="STRING" id="797419.SAMN05216556_102156"/>
<evidence type="ECO:0000256" key="1">
    <source>
        <dbReference type="SAM" id="Phobius"/>
    </source>
</evidence>
<sequence length="103" mass="11831">MPPPELPKVDLPGGTDKIVHLLIHFLLVFFWQLYSFRQNNYRLQRKQVVFILAGSLLYGIIIELLQGYLTVSRRPDLFDVLANFGGALTGVFTFQKIKHLFAP</sequence>
<reference evidence="4" key="1">
    <citation type="submission" date="2016-11" db="EMBL/GenBank/DDBJ databases">
        <authorList>
            <person name="Varghese N."/>
            <person name="Submissions S."/>
        </authorList>
    </citation>
    <scope>NUCLEOTIDE SEQUENCE [LARGE SCALE GENOMIC DNA]</scope>
    <source>
        <strain evidence="4">DSM 26349</strain>
    </source>
</reference>
<dbReference type="PANTHER" id="PTHR28008">
    <property type="entry name" value="DOMAIN PROTEIN, PUTATIVE (AFU_ORTHOLOGUE AFUA_3G10980)-RELATED"/>
    <property type="match status" value="1"/>
</dbReference>
<keyword evidence="1" id="KW-1133">Transmembrane helix</keyword>
<dbReference type="NCBIfam" id="NF037970">
    <property type="entry name" value="vanZ_1"/>
    <property type="match status" value="1"/>
</dbReference>
<feature type="domain" description="VanZ-like" evidence="2">
    <location>
        <begin position="19"/>
        <end position="94"/>
    </location>
</feature>
<dbReference type="PANTHER" id="PTHR28008:SF1">
    <property type="entry name" value="DOMAIN PROTEIN, PUTATIVE (AFU_ORTHOLOGUE AFUA_3G10980)-RELATED"/>
    <property type="match status" value="1"/>
</dbReference>
<keyword evidence="1" id="KW-0812">Transmembrane</keyword>
<dbReference type="EMBL" id="FQYV01000001">
    <property type="protein sequence ID" value="SHI34732.1"/>
    <property type="molecule type" value="Genomic_DNA"/>
</dbReference>
<keyword evidence="4" id="KW-1185">Reference proteome</keyword>
<dbReference type="Pfam" id="PF04892">
    <property type="entry name" value="VanZ"/>
    <property type="match status" value="1"/>
</dbReference>
<evidence type="ECO:0000259" key="2">
    <source>
        <dbReference type="Pfam" id="PF04892"/>
    </source>
</evidence>
<protein>
    <submittedName>
        <fullName evidence="3">VanZ like family protein</fullName>
    </submittedName>
</protein>
<evidence type="ECO:0000313" key="4">
    <source>
        <dbReference type="Proteomes" id="UP000184172"/>
    </source>
</evidence>
<gene>
    <name evidence="3" type="ORF">SAMN04487908_101155</name>
</gene>
<evidence type="ECO:0000313" key="3">
    <source>
        <dbReference type="EMBL" id="SHI34732.1"/>
    </source>
</evidence>
<name>A0A1M6AE92_9FLAO</name>
<dbReference type="Proteomes" id="UP000184172">
    <property type="component" value="Unassembled WGS sequence"/>
</dbReference>
<dbReference type="AlphaFoldDB" id="A0A1M6AE92"/>
<feature type="transmembrane region" description="Helical" evidence="1">
    <location>
        <begin position="48"/>
        <end position="71"/>
    </location>
</feature>
<organism evidence="3 4">
    <name type="scientific">Aequorivita viscosa</name>
    <dbReference type="NCBI Taxonomy" id="797419"/>
    <lineage>
        <taxon>Bacteria</taxon>
        <taxon>Pseudomonadati</taxon>
        <taxon>Bacteroidota</taxon>
        <taxon>Flavobacteriia</taxon>
        <taxon>Flavobacteriales</taxon>
        <taxon>Flavobacteriaceae</taxon>
        <taxon>Aequorivita</taxon>
    </lineage>
</organism>
<feature type="transmembrane region" description="Helical" evidence="1">
    <location>
        <begin position="18"/>
        <end position="36"/>
    </location>
</feature>
<accession>A0A1M6AE92</accession>
<proteinExistence type="predicted"/>
<keyword evidence="1" id="KW-0472">Membrane</keyword>
<dbReference type="InterPro" id="IPR006976">
    <property type="entry name" value="VanZ-like"/>
</dbReference>